<accession>M5JK23</accession>
<dbReference type="Proteomes" id="UP000011971">
    <property type="component" value="Unassembled WGS sequence"/>
</dbReference>
<proteinExistence type="predicted"/>
<dbReference type="RefSeq" id="WP_006473173.1">
    <property type="nucleotide sequence ID" value="NZ_AOGE01000080.1"/>
</dbReference>
<protein>
    <submittedName>
        <fullName evidence="1">Uncharacterized protein</fullName>
    </submittedName>
</protein>
<comment type="caution">
    <text evidence="1">The sequence shown here is derived from an EMBL/GenBank/DDBJ whole genome shotgun (WGS) entry which is preliminary data.</text>
</comment>
<dbReference type="AlphaFoldDB" id="M5JK23"/>
<evidence type="ECO:0000313" key="2">
    <source>
        <dbReference type="Proteomes" id="UP000011971"/>
    </source>
</evidence>
<dbReference type="EMBL" id="AOGE01000080">
    <property type="protein sequence ID" value="ELT46647.1"/>
    <property type="molecule type" value="Genomic_DNA"/>
</dbReference>
<gene>
    <name evidence="1" type="ORF">D584_23728</name>
</gene>
<evidence type="ECO:0000313" key="1">
    <source>
        <dbReference type="EMBL" id="ELT46647.1"/>
    </source>
</evidence>
<dbReference type="OrthoDB" id="9364959at2"/>
<reference evidence="1 2" key="1">
    <citation type="journal article" date="2013" name="Gut Pathog.">
        <title>Draft genome of Ochrobactrum intermedium strain M86 isolated from non-ulcer dyspeptic individual from India.</title>
        <authorList>
            <person name="Kulkarni G."/>
            <person name="Dhotre D."/>
            <person name="Dharne M."/>
            <person name="Shetty S."/>
            <person name="Chowdhury S."/>
            <person name="Misra V."/>
            <person name="Misra S."/>
            <person name="Patole M."/>
            <person name="Shouche Y."/>
        </authorList>
    </citation>
    <scope>NUCLEOTIDE SEQUENCE [LARGE SCALE GENOMIC DNA]</scope>
    <source>
        <strain evidence="1 2">M86</strain>
    </source>
</reference>
<sequence>MKRLSPLAGSAQMHTSDFNQLHHACLLWVDYLRAETEVEKQAFLYEAASHLVLVRPRGEEGEEVIQQVWNAIHRRQDNRAYIEGDEGQYFVEAVRDGKFATFRSLADTKIPVQDGIWKSKDGAQLEVYRVQEFSGLLCVWAANVALSQVSAEAQAEATNWNGHLPCDTSIIRGMGPWNYVRQADKLIKSGPMMGDPPSIAR</sequence>
<name>M5JK23_9HYPH</name>
<organism evidence="1 2">
    <name type="scientific">Brucella intermedia M86</name>
    <dbReference type="NCBI Taxonomy" id="1234597"/>
    <lineage>
        <taxon>Bacteria</taxon>
        <taxon>Pseudomonadati</taxon>
        <taxon>Pseudomonadota</taxon>
        <taxon>Alphaproteobacteria</taxon>
        <taxon>Hyphomicrobiales</taxon>
        <taxon>Brucellaceae</taxon>
        <taxon>Brucella/Ochrobactrum group</taxon>
        <taxon>Brucella</taxon>
    </lineage>
</organism>